<reference evidence="4" key="1">
    <citation type="submission" date="2012-12" db="EMBL/GenBank/DDBJ databases">
        <authorList>
            <person name="Hellsten U."/>
            <person name="Grimwood J."/>
            <person name="Chapman J.A."/>
            <person name="Shapiro H."/>
            <person name="Aerts A."/>
            <person name="Otillar R.P."/>
            <person name="Terry A.Y."/>
            <person name="Boore J.L."/>
            <person name="Simakov O."/>
            <person name="Marletaz F."/>
            <person name="Cho S.-J."/>
            <person name="Edsinger-Gonzales E."/>
            <person name="Havlak P."/>
            <person name="Kuo D.-H."/>
            <person name="Larsson T."/>
            <person name="Lv J."/>
            <person name="Arendt D."/>
            <person name="Savage R."/>
            <person name="Osoegawa K."/>
            <person name="de Jong P."/>
            <person name="Lindberg D.R."/>
            <person name="Seaver E.C."/>
            <person name="Weisblat D.A."/>
            <person name="Putnam N.H."/>
            <person name="Grigoriev I.V."/>
            <person name="Rokhsar D.S."/>
        </authorList>
    </citation>
    <scope>NUCLEOTIDE SEQUENCE</scope>
    <source>
        <strain evidence="4">I ESC-2004</strain>
    </source>
</reference>
<feature type="compositionally biased region" description="Polar residues" evidence="1">
    <location>
        <begin position="142"/>
        <end position="153"/>
    </location>
</feature>
<keyword evidence="4" id="KW-1185">Reference proteome</keyword>
<feature type="region of interest" description="Disordered" evidence="1">
    <location>
        <begin position="1"/>
        <end position="63"/>
    </location>
</feature>
<organism evidence="2">
    <name type="scientific">Capitella teleta</name>
    <name type="common">Polychaete worm</name>
    <dbReference type="NCBI Taxonomy" id="283909"/>
    <lineage>
        <taxon>Eukaryota</taxon>
        <taxon>Metazoa</taxon>
        <taxon>Spiralia</taxon>
        <taxon>Lophotrochozoa</taxon>
        <taxon>Annelida</taxon>
        <taxon>Polychaeta</taxon>
        <taxon>Sedentaria</taxon>
        <taxon>Scolecida</taxon>
        <taxon>Capitellidae</taxon>
        <taxon>Capitella</taxon>
    </lineage>
</organism>
<feature type="compositionally biased region" description="Polar residues" evidence="1">
    <location>
        <begin position="19"/>
        <end position="28"/>
    </location>
</feature>
<dbReference type="EMBL" id="AMQN01005984">
    <property type="status" value="NOT_ANNOTATED_CDS"/>
    <property type="molecule type" value="Genomic_DNA"/>
</dbReference>
<reference evidence="2 4" key="2">
    <citation type="journal article" date="2013" name="Nature">
        <title>Insights into bilaterian evolution from three spiralian genomes.</title>
        <authorList>
            <person name="Simakov O."/>
            <person name="Marletaz F."/>
            <person name="Cho S.J."/>
            <person name="Edsinger-Gonzales E."/>
            <person name="Havlak P."/>
            <person name="Hellsten U."/>
            <person name="Kuo D.H."/>
            <person name="Larsson T."/>
            <person name="Lv J."/>
            <person name="Arendt D."/>
            <person name="Savage R."/>
            <person name="Osoegawa K."/>
            <person name="de Jong P."/>
            <person name="Grimwood J."/>
            <person name="Chapman J.A."/>
            <person name="Shapiro H."/>
            <person name="Aerts A."/>
            <person name="Otillar R.P."/>
            <person name="Terry A.Y."/>
            <person name="Boore J.L."/>
            <person name="Grigoriev I.V."/>
            <person name="Lindberg D.R."/>
            <person name="Seaver E.C."/>
            <person name="Weisblat D.A."/>
            <person name="Putnam N.H."/>
            <person name="Rokhsar D.S."/>
        </authorList>
    </citation>
    <scope>NUCLEOTIDE SEQUENCE</scope>
    <source>
        <strain evidence="2 4">I ESC-2004</strain>
    </source>
</reference>
<reference evidence="3" key="3">
    <citation type="submission" date="2015-06" db="UniProtKB">
        <authorList>
            <consortium name="EnsemblMetazoa"/>
        </authorList>
    </citation>
    <scope>IDENTIFICATION</scope>
</reference>
<dbReference type="AlphaFoldDB" id="R7UVS6"/>
<accession>R7UVS6</accession>
<sequence>MMGCNASTEKTSDPVLSKNGVSFSSVRSKNIKKKPLSANNRIHPGSTDNNSNSNGGPVANGKRAMRGDLSLYHDAKYKRNNYLRARHRTRENKAQTDIYFSFSQHRDPFTLLILEIIVFATSSNEISDRAIEDSDRFSLVSLSRTTSRATSPRQGRHAPIRPNLTPSPEQDEASTSQLEVPSTSQSSRRKMTPETITEVKGQSPPPAKRKSPPDI</sequence>
<evidence type="ECO:0000313" key="4">
    <source>
        <dbReference type="Proteomes" id="UP000014760"/>
    </source>
</evidence>
<proteinExistence type="predicted"/>
<dbReference type="HOGENOM" id="CLU_1284369_0_0_1"/>
<protein>
    <submittedName>
        <fullName evidence="2 3">Uncharacterized protein</fullName>
    </submittedName>
</protein>
<evidence type="ECO:0000313" key="2">
    <source>
        <dbReference type="EMBL" id="ELU10703.1"/>
    </source>
</evidence>
<evidence type="ECO:0000256" key="1">
    <source>
        <dbReference type="SAM" id="MobiDB-lite"/>
    </source>
</evidence>
<gene>
    <name evidence="2" type="ORF">CAPTEDRAFT_220680</name>
</gene>
<feature type="region of interest" description="Disordered" evidence="1">
    <location>
        <begin position="142"/>
        <end position="215"/>
    </location>
</feature>
<dbReference type="EMBL" id="KB297286">
    <property type="protein sequence ID" value="ELU10703.1"/>
    <property type="molecule type" value="Genomic_DNA"/>
</dbReference>
<dbReference type="EnsemblMetazoa" id="CapteT220680">
    <property type="protein sequence ID" value="CapteP220680"/>
    <property type="gene ID" value="CapteG220680"/>
</dbReference>
<dbReference type="Proteomes" id="UP000014760">
    <property type="component" value="Unassembled WGS sequence"/>
</dbReference>
<evidence type="ECO:0000313" key="3">
    <source>
        <dbReference type="EnsemblMetazoa" id="CapteP220680"/>
    </source>
</evidence>
<dbReference type="EMBL" id="AMQN01005985">
    <property type="status" value="NOT_ANNOTATED_CDS"/>
    <property type="molecule type" value="Genomic_DNA"/>
</dbReference>
<name>R7UVS6_CAPTE</name>
<feature type="compositionally biased region" description="Polar residues" evidence="1">
    <location>
        <begin position="164"/>
        <end position="186"/>
    </location>
</feature>